<dbReference type="SUPFAM" id="SSF118215">
    <property type="entry name" value="Proton glutamate symport protein"/>
    <property type="match status" value="1"/>
</dbReference>
<dbReference type="GO" id="GO:0005313">
    <property type="term" value="F:L-glutamate transmembrane transporter activity"/>
    <property type="evidence" value="ECO:0007669"/>
    <property type="project" value="TreeGrafter"/>
</dbReference>
<comment type="subcellular location">
    <subcellularLocation>
        <location evidence="1 7">Membrane</location>
        <topology evidence="1 7">Multi-pass membrane protein</topology>
    </subcellularLocation>
</comment>
<dbReference type="InterPro" id="IPR001991">
    <property type="entry name" value="Na-dicarboxylate_symporter"/>
</dbReference>
<evidence type="ECO:0000256" key="6">
    <source>
        <dbReference type="ARBA" id="ARBA00023136"/>
    </source>
</evidence>
<keyword evidence="4 7" id="KW-0812">Transmembrane</keyword>
<accession>A0A087UJC4</accession>
<dbReference type="InterPro" id="IPR050746">
    <property type="entry name" value="DAACS"/>
</dbReference>
<dbReference type="Proteomes" id="UP000054359">
    <property type="component" value="Unassembled WGS sequence"/>
</dbReference>
<evidence type="ECO:0000256" key="1">
    <source>
        <dbReference type="ARBA" id="ARBA00004141"/>
    </source>
</evidence>
<dbReference type="GO" id="GO:0015501">
    <property type="term" value="F:glutamate:sodium symporter activity"/>
    <property type="evidence" value="ECO:0007669"/>
    <property type="project" value="TreeGrafter"/>
</dbReference>
<evidence type="ECO:0000256" key="2">
    <source>
        <dbReference type="ARBA" id="ARBA00006148"/>
    </source>
</evidence>
<evidence type="ECO:0000256" key="8">
    <source>
        <dbReference type="SAM" id="MobiDB-lite"/>
    </source>
</evidence>
<dbReference type="EMBL" id="KK120076">
    <property type="protein sequence ID" value="KFM77463.1"/>
    <property type="molecule type" value="Genomic_DNA"/>
</dbReference>
<dbReference type="PANTHER" id="PTHR11958">
    <property type="entry name" value="SODIUM/DICARBOXYLATE SYMPORTER-RELATED"/>
    <property type="match status" value="1"/>
</dbReference>
<comment type="similarity">
    <text evidence="2 7">Belongs to the dicarboxylate/amino acid:cation symporter (DAACS) (TC 2.A.23) family.</text>
</comment>
<feature type="region of interest" description="Disordered" evidence="8">
    <location>
        <begin position="1"/>
        <end position="22"/>
    </location>
</feature>
<gene>
    <name evidence="9" type="ORF">X975_06960</name>
</gene>
<keyword evidence="6 7" id="KW-0472">Membrane</keyword>
<dbReference type="AlphaFoldDB" id="A0A087UJC4"/>
<dbReference type="GO" id="GO:0005886">
    <property type="term" value="C:plasma membrane"/>
    <property type="evidence" value="ECO:0007669"/>
    <property type="project" value="TreeGrafter"/>
</dbReference>
<dbReference type="PANTHER" id="PTHR11958:SF99">
    <property type="entry name" value="SODIUM-DEPENDENT EXCITATORY AMINO ACID TRANSPORTER GLT-6-RELATED"/>
    <property type="match status" value="1"/>
</dbReference>
<feature type="transmembrane region" description="Helical" evidence="7">
    <location>
        <begin position="110"/>
        <end position="135"/>
    </location>
</feature>
<reference evidence="9 10" key="1">
    <citation type="submission" date="2013-11" db="EMBL/GenBank/DDBJ databases">
        <title>Genome sequencing of Stegodyphus mimosarum.</title>
        <authorList>
            <person name="Bechsgaard J."/>
        </authorList>
    </citation>
    <scope>NUCLEOTIDE SEQUENCE [LARGE SCALE GENOMIC DNA]</scope>
</reference>
<dbReference type="Gene3D" id="1.10.3860.10">
    <property type="entry name" value="Sodium:dicarboxylate symporter"/>
    <property type="match status" value="1"/>
</dbReference>
<keyword evidence="10" id="KW-1185">Reference proteome</keyword>
<dbReference type="STRING" id="407821.A0A087UJC4"/>
<evidence type="ECO:0000313" key="9">
    <source>
        <dbReference type="EMBL" id="KFM77463.1"/>
    </source>
</evidence>
<protein>
    <recommendedName>
        <fullName evidence="7">Amino acid transporter</fullName>
    </recommendedName>
</protein>
<feature type="transmembrane region" description="Helical" evidence="7">
    <location>
        <begin position="78"/>
        <end position="98"/>
    </location>
</feature>
<evidence type="ECO:0000256" key="4">
    <source>
        <dbReference type="ARBA" id="ARBA00022692"/>
    </source>
</evidence>
<sequence length="213" mass="23116">MSGEIDQRKEDKSKPQLHEAKVPRRGCGSRFMSWVRENGFLVLLVLATASGYILGFLLKPQNFSSQTITLIGFPGQLVIRSFLMIIVPLLFCNLVLGVSSLRKGGDAKMVAITIAFFLGLSTFSAIMGATAGHVVHPGQKITSSKIQPQSSMSGRKGVILDSMLDLLWNGVPSNIIEATFVKEYTHVEIVNTSSSGTLNGSVIYKKSLQQKKG</sequence>
<feature type="transmembrane region" description="Helical" evidence="7">
    <location>
        <begin position="39"/>
        <end position="58"/>
    </location>
</feature>
<comment type="caution">
    <text evidence="7">Lacks conserved residue(s) required for the propagation of feature annotation.</text>
</comment>
<dbReference type="InterPro" id="IPR036458">
    <property type="entry name" value="Na:dicarbo_symporter_sf"/>
</dbReference>
<keyword evidence="7" id="KW-0769">Symport</keyword>
<evidence type="ECO:0000256" key="5">
    <source>
        <dbReference type="ARBA" id="ARBA00022989"/>
    </source>
</evidence>
<name>A0A087UJC4_STEMI</name>
<proteinExistence type="inferred from homology"/>
<keyword evidence="5 7" id="KW-1133">Transmembrane helix</keyword>
<feature type="non-terminal residue" evidence="9">
    <location>
        <position position="213"/>
    </location>
</feature>
<dbReference type="Pfam" id="PF00375">
    <property type="entry name" value="SDF"/>
    <property type="match status" value="1"/>
</dbReference>
<organism evidence="9 10">
    <name type="scientific">Stegodyphus mimosarum</name>
    <name type="common">African social velvet spider</name>
    <dbReference type="NCBI Taxonomy" id="407821"/>
    <lineage>
        <taxon>Eukaryota</taxon>
        <taxon>Metazoa</taxon>
        <taxon>Ecdysozoa</taxon>
        <taxon>Arthropoda</taxon>
        <taxon>Chelicerata</taxon>
        <taxon>Arachnida</taxon>
        <taxon>Araneae</taxon>
        <taxon>Araneomorphae</taxon>
        <taxon>Entelegynae</taxon>
        <taxon>Eresoidea</taxon>
        <taxon>Eresidae</taxon>
        <taxon>Stegodyphus</taxon>
    </lineage>
</organism>
<evidence type="ECO:0000256" key="7">
    <source>
        <dbReference type="RuleBase" id="RU361216"/>
    </source>
</evidence>
<keyword evidence="3 7" id="KW-0813">Transport</keyword>
<dbReference type="PRINTS" id="PR00173">
    <property type="entry name" value="EDTRNSPORT"/>
</dbReference>
<dbReference type="GO" id="GO:0015175">
    <property type="term" value="F:neutral L-amino acid transmembrane transporter activity"/>
    <property type="evidence" value="ECO:0007669"/>
    <property type="project" value="TreeGrafter"/>
</dbReference>
<dbReference type="OrthoDB" id="6435108at2759"/>
<evidence type="ECO:0000256" key="3">
    <source>
        <dbReference type="ARBA" id="ARBA00022448"/>
    </source>
</evidence>
<evidence type="ECO:0000313" key="10">
    <source>
        <dbReference type="Proteomes" id="UP000054359"/>
    </source>
</evidence>
<dbReference type="OMA" id="HVEIVNT"/>